<feature type="region of interest" description="Disordered" evidence="1">
    <location>
        <begin position="1"/>
        <end position="71"/>
    </location>
</feature>
<feature type="compositionally biased region" description="Basic and acidic residues" evidence="1">
    <location>
        <begin position="40"/>
        <end position="71"/>
    </location>
</feature>
<evidence type="ECO:0000313" key="2">
    <source>
        <dbReference type="EMBL" id="KAD2392789.1"/>
    </source>
</evidence>
<dbReference type="EMBL" id="SZYD01000019">
    <property type="protein sequence ID" value="KAD2392789.1"/>
    <property type="molecule type" value="Genomic_DNA"/>
</dbReference>
<proteinExistence type="predicted"/>
<name>A0A5N6LKR0_9ASTR</name>
<organism evidence="2 3">
    <name type="scientific">Mikania micrantha</name>
    <name type="common">bitter vine</name>
    <dbReference type="NCBI Taxonomy" id="192012"/>
    <lineage>
        <taxon>Eukaryota</taxon>
        <taxon>Viridiplantae</taxon>
        <taxon>Streptophyta</taxon>
        <taxon>Embryophyta</taxon>
        <taxon>Tracheophyta</taxon>
        <taxon>Spermatophyta</taxon>
        <taxon>Magnoliopsida</taxon>
        <taxon>eudicotyledons</taxon>
        <taxon>Gunneridae</taxon>
        <taxon>Pentapetalae</taxon>
        <taxon>asterids</taxon>
        <taxon>campanulids</taxon>
        <taxon>Asterales</taxon>
        <taxon>Asteraceae</taxon>
        <taxon>Asteroideae</taxon>
        <taxon>Heliantheae alliance</taxon>
        <taxon>Eupatorieae</taxon>
        <taxon>Mikania</taxon>
    </lineage>
</organism>
<accession>A0A5N6LKR0</accession>
<evidence type="ECO:0000256" key="1">
    <source>
        <dbReference type="SAM" id="MobiDB-lite"/>
    </source>
</evidence>
<protein>
    <submittedName>
        <fullName evidence="2">Uncharacterized protein</fullName>
    </submittedName>
</protein>
<dbReference type="AlphaFoldDB" id="A0A5N6LKR0"/>
<gene>
    <name evidence="2" type="ORF">E3N88_39766</name>
</gene>
<feature type="compositionally biased region" description="Polar residues" evidence="1">
    <location>
        <begin position="1"/>
        <end position="24"/>
    </location>
</feature>
<dbReference type="Proteomes" id="UP000326396">
    <property type="component" value="Linkage Group LG9"/>
</dbReference>
<reference evidence="2 3" key="1">
    <citation type="submission" date="2019-05" db="EMBL/GenBank/DDBJ databases">
        <title>Mikania micrantha, genome provides insights into the molecular mechanism of rapid growth.</title>
        <authorList>
            <person name="Liu B."/>
        </authorList>
    </citation>
    <scope>NUCLEOTIDE SEQUENCE [LARGE SCALE GENOMIC DNA]</scope>
    <source>
        <strain evidence="2">NLD-2019</strain>
        <tissue evidence="2">Leaf</tissue>
    </source>
</reference>
<sequence>MKQTPDKTTPALQFPTLQLQASSFNRKKERRPEVVTGDRMITKERRGFTRMKEDLARKKEASGTARMKESSRKGCVFFKFSRLARLTQESFNKKVSKLASKQISKSIARFSESPLDRKQDRSMHFGLRSLSVVTCHCHFLGYCPRAADKVKLYLPS</sequence>
<evidence type="ECO:0000313" key="3">
    <source>
        <dbReference type="Proteomes" id="UP000326396"/>
    </source>
</evidence>
<comment type="caution">
    <text evidence="2">The sequence shown here is derived from an EMBL/GenBank/DDBJ whole genome shotgun (WGS) entry which is preliminary data.</text>
</comment>
<keyword evidence="3" id="KW-1185">Reference proteome</keyword>